<accession>A0ABW1DNZ4</accession>
<evidence type="ECO:0000259" key="4">
    <source>
        <dbReference type="PROSITE" id="PS50995"/>
    </source>
</evidence>
<gene>
    <name evidence="5" type="ORF">ACFPQ6_15565</name>
</gene>
<feature type="domain" description="HTH marR-type" evidence="4">
    <location>
        <begin position="5"/>
        <end position="135"/>
    </location>
</feature>
<dbReference type="Proteomes" id="UP001595979">
    <property type="component" value="Unassembled WGS sequence"/>
</dbReference>
<keyword evidence="6" id="KW-1185">Reference proteome</keyword>
<dbReference type="PANTHER" id="PTHR42756">
    <property type="entry name" value="TRANSCRIPTIONAL REGULATOR, MARR"/>
    <property type="match status" value="1"/>
</dbReference>
<dbReference type="InterPro" id="IPR036388">
    <property type="entry name" value="WH-like_DNA-bd_sf"/>
</dbReference>
<dbReference type="SMART" id="SM00347">
    <property type="entry name" value="HTH_MARR"/>
    <property type="match status" value="1"/>
</dbReference>
<comment type="caution">
    <text evidence="5">The sequence shown here is derived from an EMBL/GenBank/DDBJ whole genome shotgun (WGS) entry which is preliminary data.</text>
</comment>
<dbReference type="InterPro" id="IPR036390">
    <property type="entry name" value="WH_DNA-bd_sf"/>
</dbReference>
<keyword evidence="2" id="KW-0238">DNA-binding</keyword>
<dbReference type="Pfam" id="PF12802">
    <property type="entry name" value="MarR_2"/>
    <property type="match status" value="1"/>
</dbReference>
<dbReference type="RefSeq" id="WP_380051097.1">
    <property type="nucleotide sequence ID" value="NZ_JBHSOH010000031.1"/>
</dbReference>
<dbReference type="SUPFAM" id="SSF46785">
    <property type="entry name" value="Winged helix' DNA-binding domain"/>
    <property type="match status" value="1"/>
</dbReference>
<keyword evidence="1" id="KW-0805">Transcription regulation</keyword>
<dbReference type="InterPro" id="IPR000835">
    <property type="entry name" value="HTH_MarR-typ"/>
</dbReference>
<dbReference type="PANTHER" id="PTHR42756:SF1">
    <property type="entry name" value="TRANSCRIPTIONAL REPRESSOR OF EMRAB OPERON"/>
    <property type="match status" value="1"/>
</dbReference>
<protein>
    <submittedName>
        <fullName evidence="5">MarR family winged helix-turn-helix transcriptional regulator</fullName>
    </submittedName>
</protein>
<sequence>MTQDPTGLLRRMTRLHTVLQQRTANACGLQSLARCQILTLLEREGTLTLAEVSRQLGTDKAWMSRNIEALVRDGLVHKQSQALDRRTVALTLTEQGQAQAQALNGKLAHQSARLLDRVPADEQAGVLRALELLVEALEMETAAQENATCSLT</sequence>
<name>A0ABW1DNZ4_9DEIO</name>
<dbReference type="EMBL" id="JBHSOH010000031">
    <property type="protein sequence ID" value="MFC5849723.1"/>
    <property type="molecule type" value="Genomic_DNA"/>
</dbReference>
<evidence type="ECO:0000313" key="5">
    <source>
        <dbReference type="EMBL" id="MFC5849723.1"/>
    </source>
</evidence>
<evidence type="ECO:0000256" key="1">
    <source>
        <dbReference type="ARBA" id="ARBA00023015"/>
    </source>
</evidence>
<dbReference type="PROSITE" id="PS50995">
    <property type="entry name" value="HTH_MARR_2"/>
    <property type="match status" value="1"/>
</dbReference>
<evidence type="ECO:0000256" key="3">
    <source>
        <dbReference type="ARBA" id="ARBA00023163"/>
    </source>
</evidence>
<evidence type="ECO:0000313" key="6">
    <source>
        <dbReference type="Proteomes" id="UP001595979"/>
    </source>
</evidence>
<organism evidence="5 6">
    <name type="scientific">Deinococcus petrolearius</name>
    <dbReference type="NCBI Taxonomy" id="1751295"/>
    <lineage>
        <taxon>Bacteria</taxon>
        <taxon>Thermotogati</taxon>
        <taxon>Deinococcota</taxon>
        <taxon>Deinococci</taxon>
        <taxon>Deinococcales</taxon>
        <taxon>Deinococcaceae</taxon>
        <taxon>Deinococcus</taxon>
    </lineage>
</organism>
<proteinExistence type="predicted"/>
<dbReference type="Gene3D" id="1.10.10.10">
    <property type="entry name" value="Winged helix-like DNA-binding domain superfamily/Winged helix DNA-binding domain"/>
    <property type="match status" value="1"/>
</dbReference>
<keyword evidence="3" id="KW-0804">Transcription</keyword>
<reference evidence="6" key="1">
    <citation type="journal article" date="2019" name="Int. J. Syst. Evol. Microbiol.">
        <title>The Global Catalogue of Microorganisms (GCM) 10K type strain sequencing project: providing services to taxonomists for standard genome sequencing and annotation.</title>
        <authorList>
            <consortium name="The Broad Institute Genomics Platform"/>
            <consortium name="The Broad Institute Genome Sequencing Center for Infectious Disease"/>
            <person name="Wu L."/>
            <person name="Ma J."/>
        </authorList>
    </citation>
    <scope>NUCLEOTIDE SEQUENCE [LARGE SCALE GENOMIC DNA]</scope>
    <source>
        <strain evidence="6">CGMCC 1.15053</strain>
    </source>
</reference>
<evidence type="ECO:0000256" key="2">
    <source>
        <dbReference type="ARBA" id="ARBA00023125"/>
    </source>
</evidence>